<evidence type="ECO:0000256" key="1">
    <source>
        <dbReference type="SAM" id="MobiDB-lite"/>
    </source>
</evidence>
<evidence type="ECO:0000313" key="2">
    <source>
        <dbReference type="EMBL" id="CAK0900691.1"/>
    </source>
</evidence>
<proteinExistence type="predicted"/>
<feature type="region of interest" description="Disordered" evidence="1">
    <location>
        <begin position="1"/>
        <end position="47"/>
    </location>
</feature>
<gene>
    <name evidence="2" type="ORF">PCOR1329_LOCUS77913</name>
</gene>
<dbReference type="EMBL" id="CAUYUJ010020826">
    <property type="protein sequence ID" value="CAK0900691.1"/>
    <property type="molecule type" value="Genomic_DNA"/>
</dbReference>
<feature type="non-terminal residue" evidence="2">
    <location>
        <position position="1"/>
    </location>
</feature>
<feature type="non-terminal residue" evidence="2">
    <location>
        <position position="152"/>
    </location>
</feature>
<dbReference type="Proteomes" id="UP001189429">
    <property type="component" value="Unassembled WGS sequence"/>
</dbReference>
<comment type="caution">
    <text evidence="2">The sequence shown here is derived from an EMBL/GenBank/DDBJ whole genome shotgun (WGS) entry which is preliminary data.</text>
</comment>
<protein>
    <submittedName>
        <fullName evidence="2">Uncharacterized protein</fullName>
    </submittedName>
</protein>
<keyword evidence="3" id="KW-1185">Reference proteome</keyword>
<sequence>VVQSPPPPGGRRPRAMGQPPRCGHGLGGAPASGPRGRPARRRGAAGAPVELCGDAGAGLLRAAARRECPVRAAEAGEVAEGRARLLLEGHVVVEGGTEWTWNRNDFTVKLTVDLDAEAPINQCQRSPCKWSAENGKFYLLLGQAGVAEFDSQ</sequence>
<evidence type="ECO:0000313" key="3">
    <source>
        <dbReference type="Proteomes" id="UP001189429"/>
    </source>
</evidence>
<organism evidence="2 3">
    <name type="scientific">Prorocentrum cordatum</name>
    <dbReference type="NCBI Taxonomy" id="2364126"/>
    <lineage>
        <taxon>Eukaryota</taxon>
        <taxon>Sar</taxon>
        <taxon>Alveolata</taxon>
        <taxon>Dinophyceae</taxon>
        <taxon>Prorocentrales</taxon>
        <taxon>Prorocentraceae</taxon>
        <taxon>Prorocentrum</taxon>
    </lineage>
</organism>
<reference evidence="2" key="1">
    <citation type="submission" date="2023-10" db="EMBL/GenBank/DDBJ databases">
        <authorList>
            <person name="Chen Y."/>
            <person name="Shah S."/>
            <person name="Dougan E. K."/>
            <person name="Thang M."/>
            <person name="Chan C."/>
        </authorList>
    </citation>
    <scope>NUCLEOTIDE SEQUENCE [LARGE SCALE GENOMIC DNA]</scope>
</reference>
<feature type="compositionally biased region" description="Pro residues" evidence="1">
    <location>
        <begin position="1"/>
        <end position="10"/>
    </location>
</feature>
<accession>A0ABN9XLT3</accession>
<name>A0ABN9XLT3_9DINO</name>